<feature type="transmembrane region" description="Helical" evidence="1">
    <location>
        <begin position="73"/>
        <end position="95"/>
    </location>
</feature>
<dbReference type="RefSeq" id="WP_016655980.1">
    <property type="nucleotide sequence ID" value="NZ_KE340352.1"/>
</dbReference>
<accession>S3N813</accession>
<keyword evidence="1" id="KW-0472">Membrane</keyword>
<organism evidence="3 4">
    <name type="scientific">Acinetobacter rudis CIP 110305</name>
    <dbReference type="NCBI Taxonomy" id="421052"/>
    <lineage>
        <taxon>Bacteria</taxon>
        <taxon>Pseudomonadati</taxon>
        <taxon>Pseudomonadota</taxon>
        <taxon>Gammaproteobacteria</taxon>
        <taxon>Moraxellales</taxon>
        <taxon>Moraxellaceae</taxon>
        <taxon>Acinetobacter</taxon>
    </lineage>
</organism>
<dbReference type="PATRIC" id="fig|421052.3.peg.1530"/>
<feature type="transmembrane region" description="Helical" evidence="1">
    <location>
        <begin position="333"/>
        <end position="357"/>
    </location>
</feature>
<reference evidence="3 4" key="1">
    <citation type="submission" date="2013-06" db="EMBL/GenBank/DDBJ databases">
        <title>The Genome Sequence of Acinetobacter rudis CIP 110305.</title>
        <authorList>
            <consortium name="The Broad Institute Genome Sequencing Platform"/>
            <consortium name="The Broad Institute Genome Sequencing Center for Infectious Disease"/>
            <person name="Cerqueira G."/>
            <person name="Feldgarden M."/>
            <person name="Courvalin P."/>
            <person name="Perichon B."/>
            <person name="Grillot-Courvalin C."/>
            <person name="Clermont D."/>
            <person name="Rocha E."/>
            <person name="Yoon E.-J."/>
            <person name="Nemec A."/>
            <person name="Young S.K."/>
            <person name="Zeng Q."/>
            <person name="Gargeya S."/>
            <person name="Fitzgerald M."/>
            <person name="Abouelleil A."/>
            <person name="Alvarado L."/>
            <person name="Berlin A.M."/>
            <person name="Chapman S.B."/>
            <person name="Dewar J."/>
            <person name="Goldberg J."/>
            <person name="Griggs A."/>
            <person name="Gujja S."/>
            <person name="Hansen M."/>
            <person name="Howarth C."/>
            <person name="Imamovic A."/>
            <person name="Larimer J."/>
            <person name="McCowan C."/>
            <person name="Murphy C."/>
            <person name="Pearson M."/>
            <person name="Priest M."/>
            <person name="Roberts A."/>
            <person name="Saif S."/>
            <person name="Shea T."/>
            <person name="Sykes S."/>
            <person name="Wortman J."/>
            <person name="Nusbaum C."/>
            <person name="Birren B."/>
        </authorList>
    </citation>
    <scope>NUCLEOTIDE SEQUENCE [LARGE SCALE GENOMIC DNA]</scope>
    <source>
        <strain evidence="3 4">CIP 110305</strain>
    </source>
</reference>
<protein>
    <recommendedName>
        <fullName evidence="2">DUF6708 domain-containing protein</fullName>
    </recommendedName>
</protein>
<dbReference type="STRING" id="632955.GCA_000829675_01363"/>
<dbReference type="EMBL" id="ATGI01000018">
    <property type="protein sequence ID" value="EPF74533.1"/>
    <property type="molecule type" value="Genomic_DNA"/>
</dbReference>
<feature type="transmembrane region" description="Helical" evidence="1">
    <location>
        <begin position="101"/>
        <end position="122"/>
    </location>
</feature>
<dbReference type="InterPro" id="IPR046554">
    <property type="entry name" value="DUF6708"/>
</dbReference>
<keyword evidence="4" id="KW-1185">Reference proteome</keyword>
<dbReference type="AlphaFoldDB" id="S3N813"/>
<dbReference type="OrthoDB" id="6050524at2"/>
<gene>
    <name evidence="3" type="ORF">F945_01572</name>
</gene>
<name>S3N813_9GAMM</name>
<keyword evidence="1" id="KW-1133">Transmembrane helix</keyword>
<evidence type="ECO:0000313" key="3">
    <source>
        <dbReference type="EMBL" id="EPF74533.1"/>
    </source>
</evidence>
<dbReference type="eggNOG" id="ENOG5031QJB">
    <property type="taxonomic scope" value="Bacteria"/>
</dbReference>
<dbReference type="HOGENOM" id="CLU_056144_0_0_6"/>
<proteinExistence type="predicted"/>
<dbReference type="Pfam" id="PF20455">
    <property type="entry name" value="DUF6708"/>
    <property type="match status" value="1"/>
</dbReference>
<sequence>MLREDYETKFTTLNQPFVTDCPNKHSLTRLYEINLKTLKTEQIFPHRLVIRFNSTYVETMDSWESIRGRATGLAIPMWAVCLAGSIFCLYASGLVLLKENFLLTLFFFALSIGFSYMIYIYYRISKYDLFGYTHYPIRFNRKTQKVYAFSPQQNKIIKLNWADLRFSVVSKKSEIELRASKLNQDNLVEDEIILPYQILKSKPELVEQHLAFFKAYMESDDLERVDQSITAFHDIYNRKESMKESFERLYMQYDIQELTSSERPERPKIIFVALGSLLWMSQFVTKRFALIFSKIPQWPADIEQECQIEKNDPYDSTGKQRYLAPLKFTTMQIIFIAGAGIISFTLLFGFLTLLAILSLKTW</sequence>
<comment type="caution">
    <text evidence="3">The sequence shown here is derived from an EMBL/GenBank/DDBJ whole genome shotgun (WGS) entry which is preliminary data.</text>
</comment>
<keyword evidence="1" id="KW-0812">Transmembrane</keyword>
<evidence type="ECO:0000256" key="1">
    <source>
        <dbReference type="SAM" id="Phobius"/>
    </source>
</evidence>
<evidence type="ECO:0000259" key="2">
    <source>
        <dbReference type="Pfam" id="PF20455"/>
    </source>
</evidence>
<feature type="domain" description="DUF6708" evidence="2">
    <location>
        <begin position="116"/>
        <end position="308"/>
    </location>
</feature>
<dbReference type="Proteomes" id="UP000014568">
    <property type="component" value="Unassembled WGS sequence"/>
</dbReference>
<evidence type="ECO:0000313" key="4">
    <source>
        <dbReference type="Proteomes" id="UP000014568"/>
    </source>
</evidence>